<name>A4RZF7_OSTLU</name>
<organism evidence="3 4">
    <name type="scientific">Ostreococcus lucimarinus (strain CCE9901)</name>
    <dbReference type="NCBI Taxonomy" id="436017"/>
    <lineage>
        <taxon>Eukaryota</taxon>
        <taxon>Viridiplantae</taxon>
        <taxon>Chlorophyta</taxon>
        <taxon>Mamiellophyceae</taxon>
        <taxon>Mamiellales</taxon>
        <taxon>Bathycoccaceae</taxon>
        <taxon>Ostreococcus</taxon>
    </lineage>
</organism>
<dbReference type="KEGG" id="olu:OSTLU_92946"/>
<feature type="compositionally biased region" description="Acidic residues" evidence="1">
    <location>
        <begin position="341"/>
        <end position="361"/>
    </location>
</feature>
<feature type="region of interest" description="Disordered" evidence="1">
    <location>
        <begin position="1"/>
        <end position="27"/>
    </location>
</feature>
<accession>A4RZF7</accession>
<evidence type="ECO:0000256" key="1">
    <source>
        <dbReference type="SAM" id="MobiDB-lite"/>
    </source>
</evidence>
<reference evidence="3 4" key="1">
    <citation type="journal article" date="2007" name="Proc. Natl. Acad. Sci. U.S.A.">
        <title>The tiny eukaryote Ostreococcus provides genomic insights into the paradox of plankton speciation.</title>
        <authorList>
            <person name="Palenik B."/>
            <person name="Grimwood J."/>
            <person name="Aerts A."/>
            <person name="Rouze P."/>
            <person name="Salamov A."/>
            <person name="Putnam N."/>
            <person name="Dupont C."/>
            <person name="Jorgensen R."/>
            <person name="Derelle E."/>
            <person name="Rombauts S."/>
            <person name="Zhou K."/>
            <person name="Otillar R."/>
            <person name="Merchant S.S."/>
            <person name="Podell S."/>
            <person name="Gaasterland T."/>
            <person name="Napoli C."/>
            <person name="Gendler K."/>
            <person name="Manuell A."/>
            <person name="Tai V."/>
            <person name="Vallon O."/>
            <person name="Piganeau G."/>
            <person name="Jancek S."/>
            <person name="Heijde M."/>
            <person name="Jabbari K."/>
            <person name="Bowler C."/>
            <person name="Lohr M."/>
            <person name="Robbens S."/>
            <person name="Werner G."/>
            <person name="Dubchak I."/>
            <person name="Pazour G.J."/>
            <person name="Ren Q."/>
            <person name="Paulsen I."/>
            <person name="Delwiche C."/>
            <person name="Schmutz J."/>
            <person name="Rokhsar D."/>
            <person name="Van de Peer Y."/>
            <person name="Moreau H."/>
            <person name="Grigoriev I.V."/>
        </authorList>
    </citation>
    <scope>NUCLEOTIDE SEQUENCE [LARGE SCALE GENOMIC DNA]</scope>
    <source>
        <strain evidence="3 4">CCE9901</strain>
    </source>
</reference>
<dbReference type="Gramene" id="ABO96616">
    <property type="protein sequence ID" value="ABO96616"/>
    <property type="gene ID" value="OSTLU_92946"/>
</dbReference>
<evidence type="ECO:0000259" key="2">
    <source>
        <dbReference type="PROSITE" id="PS50800"/>
    </source>
</evidence>
<dbReference type="GeneID" id="5002375"/>
<feature type="region of interest" description="Disordered" evidence="1">
    <location>
        <begin position="324"/>
        <end position="363"/>
    </location>
</feature>
<protein>
    <recommendedName>
        <fullName evidence="2">SAP domain-containing protein</fullName>
    </recommendedName>
</protein>
<dbReference type="SUPFAM" id="SSF68906">
    <property type="entry name" value="SAP domain"/>
    <property type="match status" value="1"/>
</dbReference>
<dbReference type="Gene3D" id="1.10.720.30">
    <property type="entry name" value="SAP domain"/>
    <property type="match status" value="1"/>
</dbReference>
<sequence length="381" mass="41189">MPTSPLADRAPLSDADANANANDDGFMSHAPRAIKLRNVATHHPVRKLGPSTGVEAILGGDENAPFAQNAQRKWNENRARQHAGANLFGAASPAKRDAREERIKDANGKLADVGARYDIVSAKTLTLQELRQACRARGVNPGGSKDALCERLEDAIKAGAPPLTLDSRPTTQRSAIGAGARFTSKACEVRAPSMAQRELRESQQIWRSQQNGHDIFGTSFGDAETKKRKVVEGPKTTFSFEAITQSYVDEGAVATKEADVAPKRAKREAPASTNPITDAFVEAPKAEVETMADHRKSAWSNFQGAGLFSEHWTTAEDEAAADEALVKSSTTETGAWKTLEEEQDEQDEDEAEAIAEREADEAVAAAERELAEELAREEQSD</sequence>
<dbReference type="HOGENOM" id="CLU_726448_0_0_1"/>
<dbReference type="InterPro" id="IPR036361">
    <property type="entry name" value="SAP_dom_sf"/>
</dbReference>
<feature type="domain" description="SAP" evidence="2">
    <location>
        <begin position="122"/>
        <end position="156"/>
    </location>
</feature>
<dbReference type="Proteomes" id="UP000001568">
    <property type="component" value="Chromosome 6"/>
</dbReference>
<proteinExistence type="predicted"/>
<dbReference type="OrthoDB" id="62622at2759"/>
<evidence type="ECO:0000313" key="4">
    <source>
        <dbReference type="Proteomes" id="UP000001568"/>
    </source>
</evidence>
<dbReference type="SMART" id="SM00513">
    <property type="entry name" value="SAP"/>
    <property type="match status" value="1"/>
</dbReference>
<dbReference type="OMA" id="IARKECA"/>
<dbReference type="Pfam" id="PF02037">
    <property type="entry name" value="SAP"/>
    <property type="match status" value="1"/>
</dbReference>
<keyword evidence="4" id="KW-1185">Reference proteome</keyword>
<dbReference type="PROSITE" id="PS50800">
    <property type="entry name" value="SAP"/>
    <property type="match status" value="1"/>
</dbReference>
<dbReference type="RefSeq" id="XP_001418323.1">
    <property type="nucleotide sequence ID" value="XM_001418286.1"/>
</dbReference>
<dbReference type="AlphaFoldDB" id="A4RZF7"/>
<evidence type="ECO:0000313" key="3">
    <source>
        <dbReference type="EMBL" id="ABO96616.1"/>
    </source>
</evidence>
<feature type="compositionally biased region" description="Low complexity" evidence="1">
    <location>
        <begin position="14"/>
        <end position="24"/>
    </location>
</feature>
<gene>
    <name evidence="3" type="ORF">OSTLU_92946</name>
</gene>
<dbReference type="EMBL" id="CP000586">
    <property type="protein sequence ID" value="ABO96616.1"/>
    <property type="molecule type" value="Genomic_DNA"/>
</dbReference>
<dbReference type="InterPro" id="IPR003034">
    <property type="entry name" value="SAP_dom"/>
</dbReference>